<evidence type="ECO:0000313" key="2">
    <source>
        <dbReference type="EMBL" id="TWH67358.1"/>
    </source>
</evidence>
<dbReference type="Pfam" id="PF06580">
    <property type="entry name" value="His_kinase"/>
    <property type="match status" value="1"/>
</dbReference>
<reference evidence="2 3" key="1">
    <citation type="submission" date="2019-07" db="EMBL/GenBank/DDBJ databases">
        <title>R&amp;d 2014.</title>
        <authorList>
            <person name="Klenk H.-P."/>
        </authorList>
    </citation>
    <scope>NUCLEOTIDE SEQUENCE [LARGE SCALE GENOMIC DNA]</scope>
    <source>
        <strain evidence="2 3">DSM 43868</strain>
    </source>
</reference>
<feature type="domain" description="Histidine kinase/HSP90-like ATPase" evidence="1">
    <location>
        <begin position="282"/>
        <end position="400"/>
    </location>
</feature>
<keyword evidence="2" id="KW-0808">Transferase</keyword>
<accession>A0A562I9A7</accession>
<dbReference type="SMART" id="SM00387">
    <property type="entry name" value="HATPase_c"/>
    <property type="match status" value="1"/>
</dbReference>
<dbReference type="OrthoDB" id="2514702at2"/>
<dbReference type="Proteomes" id="UP000319825">
    <property type="component" value="Unassembled WGS sequence"/>
</dbReference>
<dbReference type="GO" id="GO:0016020">
    <property type="term" value="C:membrane"/>
    <property type="evidence" value="ECO:0007669"/>
    <property type="project" value="InterPro"/>
</dbReference>
<dbReference type="RefSeq" id="WP_145774234.1">
    <property type="nucleotide sequence ID" value="NZ_BAAATQ010000231.1"/>
</dbReference>
<keyword evidence="3" id="KW-1185">Reference proteome</keyword>
<organism evidence="2 3">
    <name type="scientific">Micromonospora olivasterospora</name>
    <dbReference type="NCBI Taxonomy" id="1880"/>
    <lineage>
        <taxon>Bacteria</taxon>
        <taxon>Bacillati</taxon>
        <taxon>Actinomycetota</taxon>
        <taxon>Actinomycetes</taxon>
        <taxon>Micromonosporales</taxon>
        <taxon>Micromonosporaceae</taxon>
        <taxon>Micromonospora</taxon>
    </lineage>
</organism>
<dbReference type="InterPro" id="IPR036890">
    <property type="entry name" value="HATPase_C_sf"/>
</dbReference>
<evidence type="ECO:0000259" key="1">
    <source>
        <dbReference type="SMART" id="SM00387"/>
    </source>
</evidence>
<comment type="caution">
    <text evidence="2">The sequence shown here is derived from an EMBL/GenBank/DDBJ whole genome shotgun (WGS) entry which is preliminary data.</text>
</comment>
<protein>
    <submittedName>
        <fullName evidence="2">Two-component system LytT family sensor kinase</fullName>
    </submittedName>
</protein>
<dbReference type="AlphaFoldDB" id="A0A562I9A7"/>
<dbReference type="Pfam" id="PF02518">
    <property type="entry name" value="HATPase_c"/>
    <property type="match status" value="1"/>
</dbReference>
<dbReference type="PANTHER" id="PTHR34220">
    <property type="entry name" value="SENSOR HISTIDINE KINASE YPDA"/>
    <property type="match status" value="1"/>
</dbReference>
<dbReference type="SUPFAM" id="SSF55874">
    <property type="entry name" value="ATPase domain of HSP90 chaperone/DNA topoisomerase II/histidine kinase"/>
    <property type="match status" value="1"/>
</dbReference>
<dbReference type="InterPro" id="IPR003594">
    <property type="entry name" value="HATPase_dom"/>
</dbReference>
<proteinExistence type="predicted"/>
<keyword evidence="2" id="KW-0418">Kinase</keyword>
<dbReference type="InterPro" id="IPR010559">
    <property type="entry name" value="Sig_transdc_His_kin_internal"/>
</dbReference>
<dbReference type="Gene3D" id="3.30.565.10">
    <property type="entry name" value="Histidine kinase-like ATPase, C-terminal domain"/>
    <property type="match status" value="1"/>
</dbReference>
<evidence type="ECO:0000313" key="3">
    <source>
        <dbReference type="Proteomes" id="UP000319825"/>
    </source>
</evidence>
<gene>
    <name evidence="2" type="ORF">JD77_02333</name>
</gene>
<dbReference type="EMBL" id="VLKE01000001">
    <property type="protein sequence ID" value="TWH67358.1"/>
    <property type="molecule type" value="Genomic_DNA"/>
</dbReference>
<sequence>MAGNLSAVVGVVSLGTALAAALYAVARLRARRGIATATQRATYEVLHTAGLAAEPLRAGLTEAGAAKAVRHLRALVGAAGLALTDRDRLLALDGRGGHHADQLLAAAQRATAGGRSTVLGESELHCDRVDCPVRGAVVAPLRADGRVVGALVAVADGPPAPGLVQATLETAHWAGNQLALAELDRSRERLARAEVRALRAQISPHFIYNALTAIGSFVRTDPERARELILEFAEFTRYSFRAHGEFTTLAEELRSIDRYLTIERARFGDRLQVRLQIAPEVLPVTLPFLCLQPLVENAVRHGLSRKPGTGMVSIEARDAGAECHITVEDDGVGMDPTTLTAGIAELAGAGSDPTDDAGQHVGLSNVDERLRSAFGDRFGLVVETGLGSGTRVSLRVPKFHPGVRAGS</sequence>
<dbReference type="GO" id="GO:0000155">
    <property type="term" value="F:phosphorelay sensor kinase activity"/>
    <property type="evidence" value="ECO:0007669"/>
    <property type="project" value="InterPro"/>
</dbReference>
<dbReference type="PANTHER" id="PTHR34220:SF7">
    <property type="entry name" value="SENSOR HISTIDINE KINASE YPDA"/>
    <property type="match status" value="1"/>
</dbReference>
<name>A0A562I9A7_MICOL</name>
<dbReference type="InterPro" id="IPR050640">
    <property type="entry name" value="Bact_2-comp_sensor_kinase"/>
</dbReference>